<protein>
    <submittedName>
        <fullName evidence="1">Uncharacterized protein</fullName>
    </submittedName>
</protein>
<accession>A0ABQ9UWU1</accession>
<name>A0ABQ9UWU1_SAGOE</name>
<organism evidence="1 2">
    <name type="scientific">Saguinus oedipus</name>
    <name type="common">Cotton-top tamarin</name>
    <name type="synonym">Oedipomidas oedipus</name>
    <dbReference type="NCBI Taxonomy" id="9490"/>
    <lineage>
        <taxon>Eukaryota</taxon>
        <taxon>Metazoa</taxon>
        <taxon>Chordata</taxon>
        <taxon>Craniata</taxon>
        <taxon>Vertebrata</taxon>
        <taxon>Euteleostomi</taxon>
        <taxon>Mammalia</taxon>
        <taxon>Eutheria</taxon>
        <taxon>Euarchontoglires</taxon>
        <taxon>Primates</taxon>
        <taxon>Haplorrhini</taxon>
        <taxon>Platyrrhini</taxon>
        <taxon>Cebidae</taxon>
        <taxon>Callitrichinae</taxon>
        <taxon>Saguinus</taxon>
    </lineage>
</organism>
<dbReference type="Proteomes" id="UP001266305">
    <property type="component" value="Unassembled WGS sequence"/>
</dbReference>
<comment type="caution">
    <text evidence="1">The sequence shown here is derived from an EMBL/GenBank/DDBJ whole genome shotgun (WGS) entry which is preliminary data.</text>
</comment>
<keyword evidence="2" id="KW-1185">Reference proteome</keyword>
<reference evidence="1 2" key="1">
    <citation type="submission" date="2023-05" db="EMBL/GenBank/DDBJ databases">
        <title>B98-5 Cell Line De Novo Hybrid Assembly: An Optical Mapping Approach.</title>
        <authorList>
            <person name="Kananen K."/>
            <person name="Auerbach J.A."/>
            <person name="Kautto E."/>
            <person name="Blachly J.S."/>
        </authorList>
    </citation>
    <scope>NUCLEOTIDE SEQUENCE [LARGE SCALE GENOMIC DNA]</scope>
    <source>
        <strain evidence="1">B95-8</strain>
        <tissue evidence="1">Cell line</tissue>
    </source>
</reference>
<proteinExistence type="predicted"/>
<sequence length="106" mass="11897">MEPLPAFRTKAAFRCPSLGNRRLSGAQAALRKEQKQIKHWGLTSHHAPFSHRVNVERLDPLGRQDLLGLLVLMASLGPRVSKERPARKVMLAPLVLRAPLEHQGLR</sequence>
<dbReference type="EMBL" id="JASSZA010000009">
    <property type="protein sequence ID" value="KAK2101259.1"/>
    <property type="molecule type" value="Genomic_DNA"/>
</dbReference>
<evidence type="ECO:0000313" key="2">
    <source>
        <dbReference type="Proteomes" id="UP001266305"/>
    </source>
</evidence>
<gene>
    <name evidence="1" type="ORF">P7K49_018925</name>
</gene>
<evidence type="ECO:0000313" key="1">
    <source>
        <dbReference type="EMBL" id="KAK2101259.1"/>
    </source>
</evidence>